<dbReference type="EMBL" id="ACIJ02000016">
    <property type="protein sequence ID" value="EEX72145.1"/>
    <property type="molecule type" value="Genomic_DNA"/>
</dbReference>
<dbReference type="STRING" id="626522.GCWU000325_00602"/>
<dbReference type="AlphaFoldDB" id="C9LEH6"/>
<organism evidence="1 2">
    <name type="scientific">Alloprevotella tannerae ATCC 51259</name>
    <dbReference type="NCBI Taxonomy" id="626522"/>
    <lineage>
        <taxon>Bacteria</taxon>
        <taxon>Pseudomonadati</taxon>
        <taxon>Bacteroidota</taxon>
        <taxon>Bacteroidia</taxon>
        <taxon>Bacteroidales</taxon>
        <taxon>Prevotellaceae</taxon>
        <taxon>Alloprevotella</taxon>
    </lineage>
</organism>
<proteinExistence type="predicted"/>
<keyword evidence="2" id="KW-1185">Reference proteome</keyword>
<sequence length="41" mass="4797">MAHSFYISLYLRRTNSLTRKACTLGIFLKKIKIVSFVLYTV</sequence>
<protein>
    <submittedName>
        <fullName evidence="1">Uncharacterized protein</fullName>
    </submittedName>
</protein>
<dbReference type="HOGENOM" id="CLU_3274750_0_0_10"/>
<comment type="caution">
    <text evidence="1">The sequence shown here is derived from an EMBL/GenBank/DDBJ whole genome shotgun (WGS) entry which is preliminary data.</text>
</comment>
<accession>C9LEH6</accession>
<dbReference type="Proteomes" id="UP000003460">
    <property type="component" value="Unassembled WGS sequence"/>
</dbReference>
<evidence type="ECO:0000313" key="2">
    <source>
        <dbReference type="Proteomes" id="UP000003460"/>
    </source>
</evidence>
<evidence type="ECO:0000313" key="1">
    <source>
        <dbReference type="EMBL" id="EEX72145.1"/>
    </source>
</evidence>
<name>C9LEH6_9BACT</name>
<reference evidence="1" key="1">
    <citation type="submission" date="2009-09" db="EMBL/GenBank/DDBJ databases">
        <authorList>
            <person name="Weinstock G."/>
            <person name="Sodergren E."/>
            <person name="Clifton S."/>
            <person name="Fulton L."/>
            <person name="Fulton B."/>
            <person name="Courtney L."/>
            <person name="Fronick C."/>
            <person name="Harrison M."/>
            <person name="Strong C."/>
            <person name="Farmer C."/>
            <person name="Delahaunty K."/>
            <person name="Markovic C."/>
            <person name="Hall O."/>
            <person name="Minx P."/>
            <person name="Tomlinson C."/>
            <person name="Mitreva M."/>
            <person name="Nelson J."/>
            <person name="Hou S."/>
            <person name="Wollam A."/>
            <person name="Pepin K.H."/>
            <person name="Johnson M."/>
            <person name="Bhonagiri V."/>
            <person name="Nash W.E."/>
            <person name="Warren W."/>
            <person name="Chinwalla A."/>
            <person name="Mardis E.R."/>
            <person name="Wilson R.K."/>
        </authorList>
    </citation>
    <scope>NUCLEOTIDE SEQUENCE [LARGE SCALE GENOMIC DNA]</scope>
    <source>
        <strain evidence="1">ATCC 51259</strain>
    </source>
</reference>
<gene>
    <name evidence="1" type="ORF">GCWU000325_00602</name>
</gene>